<accession>A0A8I0DPK6</accession>
<dbReference type="RefSeq" id="WP_186835136.1">
    <property type="nucleotide sequence ID" value="NZ_JACOOQ010000011.1"/>
</dbReference>
<feature type="transmembrane region" description="Helical" evidence="1">
    <location>
        <begin position="130"/>
        <end position="147"/>
    </location>
</feature>
<sequence length="157" mass="17485">METNAGSTLLPVIKIINNTTKELTNVVLSYEGLNDSSIQISKLNTNSEIITTISTSFVKDTVNLILSYDHDNIHEEKIVYPNFTANSLIKLTLEISDVNGEHNIVSIIEKDPVDNPIELMKTEKTNTHKFIIIAGIATLSALCLYTIQKIKIQNENI</sequence>
<protein>
    <submittedName>
        <fullName evidence="2">Uncharacterized protein</fullName>
    </submittedName>
</protein>
<reference evidence="2" key="1">
    <citation type="submission" date="2020-08" db="EMBL/GenBank/DDBJ databases">
        <title>Genome public.</title>
        <authorList>
            <person name="Liu C."/>
            <person name="Sun Q."/>
        </authorList>
    </citation>
    <scope>NUCLEOTIDE SEQUENCE</scope>
    <source>
        <strain evidence="2">NSJ-42</strain>
    </source>
</reference>
<evidence type="ECO:0000256" key="1">
    <source>
        <dbReference type="SAM" id="Phobius"/>
    </source>
</evidence>
<proteinExistence type="predicted"/>
<name>A0A8I0DPK6_9CLOT</name>
<comment type="caution">
    <text evidence="2">The sequence shown here is derived from an EMBL/GenBank/DDBJ whole genome shotgun (WGS) entry which is preliminary data.</text>
</comment>
<evidence type="ECO:0000313" key="2">
    <source>
        <dbReference type="EMBL" id="MBC5640331.1"/>
    </source>
</evidence>
<organism evidence="2 3">
    <name type="scientific">Clostridium lentum</name>
    <dbReference type="NCBI Taxonomy" id="2763037"/>
    <lineage>
        <taxon>Bacteria</taxon>
        <taxon>Bacillati</taxon>
        <taxon>Bacillota</taxon>
        <taxon>Clostridia</taxon>
        <taxon>Eubacteriales</taxon>
        <taxon>Clostridiaceae</taxon>
        <taxon>Clostridium</taxon>
    </lineage>
</organism>
<keyword evidence="1" id="KW-0472">Membrane</keyword>
<keyword evidence="1" id="KW-1133">Transmembrane helix</keyword>
<gene>
    <name evidence="2" type="ORF">H8R92_07805</name>
</gene>
<dbReference type="EMBL" id="JACOOQ010000011">
    <property type="protein sequence ID" value="MBC5640331.1"/>
    <property type="molecule type" value="Genomic_DNA"/>
</dbReference>
<dbReference type="Proteomes" id="UP000662088">
    <property type="component" value="Unassembled WGS sequence"/>
</dbReference>
<evidence type="ECO:0000313" key="3">
    <source>
        <dbReference type="Proteomes" id="UP000662088"/>
    </source>
</evidence>
<keyword evidence="1" id="KW-0812">Transmembrane</keyword>
<keyword evidence="3" id="KW-1185">Reference proteome</keyword>
<dbReference type="AlphaFoldDB" id="A0A8I0DPK6"/>